<evidence type="ECO:0000256" key="1">
    <source>
        <dbReference type="ARBA" id="ARBA00004127"/>
    </source>
</evidence>
<dbReference type="GO" id="GO:0016020">
    <property type="term" value="C:membrane"/>
    <property type="evidence" value="ECO:0007669"/>
    <property type="project" value="InterPro"/>
</dbReference>
<dbReference type="Pfam" id="PF04750">
    <property type="entry name" value="Far-17a_AIG1"/>
    <property type="match status" value="1"/>
</dbReference>
<dbReference type="Proteomes" id="UP000078512">
    <property type="component" value="Unassembled WGS sequence"/>
</dbReference>
<gene>
    <name evidence="7" type="ORF">K457DRAFT_138928</name>
</gene>
<feature type="region of interest" description="Disordered" evidence="5">
    <location>
        <begin position="1"/>
        <end position="49"/>
    </location>
</feature>
<feature type="transmembrane region" description="Helical" evidence="6">
    <location>
        <begin position="395"/>
        <end position="416"/>
    </location>
</feature>
<feature type="compositionally biased region" description="Low complexity" evidence="5">
    <location>
        <begin position="18"/>
        <end position="29"/>
    </location>
</feature>
<feature type="compositionally biased region" description="Basic and acidic residues" evidence="5">
    <location>
        <begin position="627"/>
        <end position="637"/>
    </location>
</feature>
<dbReference type="EMBL" id="KV442050">
    <property type="protein sequence ID" value="OAQ28259.1"/>
    <property type="molecule type" value="Genomic_DNA"/>
</dbReference>
<protein>
    <submittedName>
        <fullName evidence="7">Uncharacterized protein</fullName>
    </submittedName>
</protein>
<proteinExistence type="predicted"/>
<evidence type="ECO:0000256" key="6">
    <source>
        <dbReference type="SAM" id="Phobius"/>
    </source>
</evidence>
<dbReference type="AlphaFoldDB" id="A0A197JVD9"/>
<dbReference type="STRING" id="1314771.A0A197JVD9"/>
<keyword evidence="2 6" id="KW-0812">Transmembrane</keyword>
<dbReference type="GO" id="GO:0012505">
    <property type="term" value="C:endomembrane system"/>
    <property type="evidence" value="ECO:0007669"/>
    <property type="project" value="UniProtKB-SubCell"/>
</dbReference>
<dbReference type="PANTHER" id="PTHR12242:SF1">
    <property type="entry name" value="MYND-TYPE DOMAIN-CONTAINING PROTEIN"/>
    <property type="match status" value="1"/>
</dbReference>
<feature type="transmembrane region" description="Helical" evidence="6">
    <location>
        <begin position="253"/>
        <end position="276"/>
    </location>
</feature>
<organism evidence="7 8">
    <name type="scientific">Linnemannia elongata AG-77</name>
    <dbReference type="NCBI Taxonomy" id="1314771"/>
    <lineage>
        <taxon>Eukaryota</taxon>
        <taxon>Fungi</taxon>
        <taxon>Fungi incertae sedis</taxon>
        <taxon>Mucoromycota</taxon>
        <taxon>Mortierellomycotina</taxon>
        <taxon>Mortierellomycetes</taxon>
        <taxon>Mortierellales</taxon>
        <taxon>Mortierellaceae</taxon>
        <taxon>Linnemannia</taxon>
    </lineage>
</organism>
<feature type="region of interest" description="Disordered" evidence="5">
    <location>
        <begin position="127"/>
        <end position="185"/>
    </location>
</feature>
<evidence type="ECO:0000256" key="5">
    <source>
        <dbReference type="SAM" id="MobiDB-lite"/>
    </source>
</evidence>
<feature type="transmembrane region" description="Helical" evidence="6">
    <location>
        <begin position="331"/>
        <end position="352"/>
    </location>
</feature>
<evidence type="ECO:0000256" key="4">
    <source>
        <dbReference type="ARBA" id="ARBA00023136"/>
    </source>
</evidence>
<sequence length="682" mass="76156">MAVDSSIPPHYTHAANKTPSSPASTSASTLTREHLQQHNQRQQLHYHRPAPVRPICTTFPRYNINQQHQQQDHHDDTPTTATANNNNALAIATRGIDLSEPETAGTLFSPNGDGHLVFNHNKITSPREYTAYPSHNPFDDPSSPVDDKEDEAHRPVDPSSLTKQQQQPELNQQLPGQQPWSNGRHPLSNRKWLSLYTRFFRLDNTSATHSSQIVHSTWMWTGALFLIRCTMFLYAFSVLLADILQTDRPRYEFCYLTQLSYLGLTSYLGTVSWHTFSEWRRERGLRAIKASSITSQDKETGSSSTAVAEAMMVTRTTTIERQHWFLTDMNFFLYHTICTFHVIVPLLFWGYLSVQGEARTMAIEMSVDSLWRNYSFHGGDLILVLLEISINSMPFIPSHIVIVFSICLLYLAEAHLVHYVDGFWIYPFLDTSVGPVWVAMYFGVGVVIAVAFGAMYFLHRGRNWWFARRAAAKVRLASSSALEVDGEATVPEMIVVTSSIPTVRPGTHLQSTFSSTTQLPSGTVFISTTTTSTPANYNPSSSSSSSHTHNNSIMTHTNTSTALFPTTAPPTTILTSSGTPVFEPTTPQQPPLAINPTQILIQNRRRSYSNCSNDSTTSTLVGSDEEMMNKEKEKDFEASAGSISERTARRLSMNGGATQPQVDGSGLQKVEEEDGYETEGDR</sequence>
<evidence type="ECO:0000256" key="2">
    <source>
        <dbReference type="ARBA" id="ARBA00022692"/>
    </source>
</evidence>
<dbReference type="OrthoDB" id="419711at2759"/>
<feature type="transmembrane region" description="Helical" evidence="6">
    <location>
        <begin position="436"/>
        <end position="458"/>
    </location>
</feature>
<comment type="subcellular location">
    <subcellularLocation>
        <location evidence="1">Endomembrane system</location>
        <topology evidence="1">Multi-pass membrane protein</topology>
    </subcellularLocation>
</comment>
<name>A0A197JVD9_9FUNG</name>
<reference evidence="7 8" key="1">
    <citation type="submission" date="2016-05" db="EMBL/GenBank/DDBJ databases">
        <title>Genome sequencing reveals origins of a unique bacterial endosymbiosis in the earliest lineages of terrestrial Fungi.</title>
        <authorList>
            <consortium name="DOE Joint Genome Institute"/>
            <person name="Uehling J."/>
            <person name="Gryganskyi A."/>
            <person name="Hameed K."/>
            <person name="Tschaplinski T."/>
            <person name="Misztal P."/>
            <person name="Wu S."/>
            <person name="Desiro A."/>
            <person name="Vande Pol N."/>
            <person name="Du Z.-Y."/>
            <person name="Zienkiewicz A."/>
            <person name="Zienkiewicz K."/>
            <person name="Morin E."/>
            <person name="Tisserant E."/>
            <person name="Splivallo R."/>
            <person name="Hainaut M."/>
            <person name="Henrissat B."/>
            <person name="Ohm R."/>
            <person name="Kuo A."/>
            <person name="Yan J."/>
            <person name="Lipzen A."/>
            <person name="Nolan M."/>
            <person name="Labutti K."/>
            <person name="Barry K."/>
            <person name="Goldstein A."/>
            <person name="Labbe J."/>
            <person name="Schadt C."/>
            <person name="Tuskan G."/>
            <person name="Grigoriev I."/>
            <person name="Martin F."/>
            <person name="Vilgalys R."/>
            <person name="Bonito G."/>
        </authorList>
    </citation>
    <scope>NUCLEOTIDE SEQUENCE [LARGE SCALE GENOMIC DNA]</scope>
    <source>
        <strain evidence="7 8">AG-77</strain>
    </source>
</reference>
<keyword evidence="8" id="KW-1185">Reference proteome</keyword>
<dbReference type="InterPro" id="IPR006838">
    <property type="entry name" value="ADTRP_AIG1"/>
</dbReference>
<feature type="compositionally biased region" description="Acidic residues" evidence="5">
    <location>
        <begin position="671"/>
        <end position="682"/>
    </location>
</feature>
<evidence type="ECO:0000256" key="3">
    <source>
        <dbReference type="ARBA" id="ARBA00022989"/>
    </source>
</evidence>
<feature type="transmembrane region" description="Helical" evidence="6">
    <location>
        <begin position="218"/>
        <end position="241"/>
    </location>
</feature>
<feature type="region of interest" description="Disordered" evidence="5">
    <location>
        <begin position="606"/>
        <end position="682"/>
    </location>
</feature>
<feature type="compositionally biased region" description="Low complexity" evidence="5">
    <location>
        <begin position="164"/>
        <end position="179"/>
    </location>
</feature>
<keyword evidence="4 6" id="KW-0472">Membrane</keyword>
<accession>A0A197JVD9</accession>
<feature type="region of interest" description="Disordered" evidence="5">
    <location>
        <begin position="532"/>
        <end position="554"/>
    </location>
</feature>
<keyword evidence="3 6" id="KW-1133">Transmembrane helix</keyword>
<feature type="compositionally biased region" description="Polar residues" evidence="5">
    <location>
        <begin position="608"/>
        <end position="621"/>
    </location>
</feature>
<evidence type="ECO:0000313" key="7">
    <source>
        <dbReference type="EMBL" id="OAQ28259.1"/>
    </source>
</evidence>
<evidence type="ECO:0000313" key="8">
    <source>
        <dbReference type="Proteomes" id="UP000078512"/>
    </source>
</evidence>
<dbReference type="PANTHER" id="PTHR12242">
    <property type="entry name" value="OS02G0130600 PROTEIN-RELATED"/>
    <property type="match status" value="1"/>
</dbReference>